<dbReference type="OrthoDB" id="3439209at2759"/>
<evidence type="ECO:0000313" key="3">
    <source>
        <dbReference type="Proteomes" id="UP000717696"/>
    </source>
</evidence>
<reference evidence="2" key="1">
    <citation type="journal article" date="2021" name="Nat. Commun.">
        <title>Genetic determinants of endophytism in the Arabidopsis root mycobiome.</title>
        <authorList>
            <person name="Mesny F."/>
            <person name="Miyauchi S."/>
            <person name="Thiergart T."/>
            <person name="Pickel B."/>
            <person name="Atanasova L."/>
            <person name="Karlsson M."/>
            <person name="Huettel B."/>
            <person name="Barry K.W."/>
            <person name="Haridas S."/>
            <person name="Chen C."/>
            <person name="Bauer D."/>
            <person name="Andreopoulos W."/>
            <person name="Pangilinan J."/>
            <person name="LaButti K."/>
            <person name="Riley R."/>
            <person name="Lipzen A."/>
            <person name="Clum A."/>
            <person name="Drula E."/>
            <person name="Henrissat B."/>
            <person name="Kohler A."/>
            <person name="Grigoriev I.V."/>
            <person name="Martin F.M."/>
            <person name="Hacquard S."/>
        </authorList>
    </citation>
    <scope>NUCLEOTIDE SEQUENCE</scope>
    <source>
        <strain evidence="2">MPI-CAGE-AT-0021</strain>
    </source>
</reference>
<accession>A0A9P9FI85</accession>
<evidence type="ECO:0008006" key="4">
    <source>
        <dbReference type="Google" id="ProtNLM"/>
    </source>
</evidence>
<proteinExistence type="predicted"/>
<feature type="compositionally biased region" description="Polar residues" evidence="1">
    <location>
        <begin position="1"/>
        <end position="22"/>
    </location>
</feature>
<gene>
    <name evidence="2" type="ORF">B0J13DRAFT_535493</name>
</gene>
<evidence type="ECO:0000256" key="1">
    <source>
        <dbReference type="SAM" id="MobiDB-lite"/>
    </source>
</evidence>
<dbReference type="Proteomes" id="UP000717696">
    <property type="component" value="Unassembled WGS sequence"/>
</dbReference>
<organism evidence="2 3">
    <name type="scientific">Dactylonectria estremocensis</name>
    <dbReference type="NCBI Taxonomy" id="1079267"/>
    <lineage>
        <taxon>Eukaryota</taxon>
        <taxon>Fungi</taxon>
        <taxon>Dikarya</taxon>
        <taxon>Ascomycota</taxon>
        <taxon>Pezizomycotina</taxon>
        <taxon>Sordariomycetes</taxon>
        <taxon>Hypocreomycetidae</taxon>
        <taxon>Hypocreales</taxon>
        <taxon>Nectriaceae</taxon>
        <taxon>Dactylonectria</taxon>
    </lineage>
</organism>
<keyword evidence="3" id="KW-1185">Reference proteome</keyword>
<dbReference type="EMBL" id="JAGMUU010000001">
    <property type="protein sequence ID" value="KAH7162256.1"/>
    <property type="molecule type" value="Genomic_DNA"/>
</dbReference>
<comment type="caution">
    <text evidence="2">The sequence shown here is derived from an EMBL/GenBank/DDBJ whole genome shotgun (WGS) entry which is preliminary data.</text>
</comment>
<evidence type="ECO:0000313" key="2">
    <source>
        <dbReference type="EMBL" id="KAH7162256.1"/>
    </source>
</evidence>
<sequence length="300" mass="34688">MVALNQNNRDQAQARANSNSNSDGDRHINVTLISTDDYGSMSLLFDAVYYNDIDHFSLKGLPHDSRDWPHNQRHARHIIGKCIGFLDQAADVCQRSHLGSSDNLDKVRNTAVEMGQYGVALFNVAIRMMYRNQNKRTAGFETMDLMARIRDNESVNAKPLTKAEEQLQDVERAILIATRPLPKNRDEEDLLLLYCRFLRFSYKEIVQIMRTGPNESTLRGRFRNMIRTEDERARVQKWSHNDIMLFEAAVYIFDIEHASNTKDAYHKFLRDFIHSKGGKYFSTAEIKKRLIATNRLAAEE</sequence>
<protein>
    <recommendedName>
        <fullName evidence="4">Myb-like domain-containing protein</fullName>
    </recommendedName>
</protein>
<name>A0A9P9FI85_9HYPO</name>
<dbReference type="AlphaFoldDB" id="A0A9P9FI85"/>
<feature type="region of interest" description="Disordered" evidence="1">
    <location>
        <begin position="1"/>
        <end position="26"/>
    </location>
</feature>